<organism evidence="7 8">
    <name type="scientific">Ardenticatena maritima</name>
    <dbReference type="NCBI Taxonomy" id="872965"/>
    <lineage>
        <taxon>Bacteria</taxon>
        <taxon>Bacillati</taxon>
        <taxon>Chloroflexota</taxon>
        <taxon>Ardenticatenia</taxon>
        <taxon>Ardenticatenales</taxon>
        <taxon>Ardenticatenaceae</taxon>
        <taxon>Ardenticatena</taxon>
    </lineage>
</organism>
<dbReference type="InterPro" id="IPR036249">
    <property type="entry name" value="Thioredoxin-like_sf"/>
</dbReference>
<dbReference type="PROSITE" id="PS51352">
    <property type="entry name" value="THIOREDOXIN_2"/>
    <property type="match status" value="1"/>
</dbReference>
<evidence type="ECO:0000256" key="2">
    <source>
        <dbReference type="ARBA" id="ARBA00022862"/>
    </source>
</evidence>
<gene>
    <name evidence="7" type="ORF">SE16_04060</name>
</gene>
<keyword evidence="3" id="KW-0560">Oxidoreductase</keyword>
<protein>
    <recommendedName>
        <fullName evidence="6">Thioredoxin domain-containing protein</fullName>
    </recommendedName>
</protein>
<accession>A0A0P6XYA9</accession>
<dbReference type="Pfam" id="PF00578">
    <property type="entry name" value="AhpC-TSA"/>
    <property type="match status" value="1"/>
</dbReference>
<evidence type="ECO:0000256" key="5">
    <source>
        <dbReference type="PIRSR" id="PIRSR000239-1"/>
    </source>
</evidence>
<keyword evidence="4" id="KW-0676">Redox-active center</keyword>
<dbReference type="Proteomes" id="UP000050502">
    <property type="component" value="Unassembled WGS sequence"/>
</dbReference>
<keyword evidence="1" id="KW-0575">Peroxidase</keyword>
<proteinExistence type="predicted"/>
<evidence type="ECO:0000256" key="4">
    <source>
        <dbReference type="ARBA" id="ARBA00023284"/>
    </source>
</evidence>
<feature type="domain" description="Thioredoxin" evidence="6">
    <location>
        <begin position="4"/>
        <end position="154"/>
    </location>
</feature>
<dbReference type="SUPFAM" id="SSF52833">
    <property type="entry name" value="Thioredoxin-like"/>
    <property type="match status" value="1"/>
</dbReference>
<name>A0A0P6XYA9_9CHLR</name>
<dbReference type="InterPro" id="IPR024706">
    <property type="entry name" value="Peroxiredoxin_AhpC-typ"/>
</dbReference>
<keyword evidence="2" id="KW-0049">Antioxidant</keyword>
<dbReference type="PANTHER" id="PTHR43110:SF1">
    <property type="entry name" value="THIOL PEROXIDASE"/>
    <property type="match status" value="1"/>
</dbReference>
<evidence type="ECO:0000256" key="1">
    <source>
        <dbReference type="ARBA" id="ARBA00022559"/>
    </source>
</evidence>
<dbReference type="PATRIC" id="fig|872965.6.peg.783"/>
<evidence type="ECO:0000259" key="6">
    <source>
        <dbReference type="PROSITE" id="PS51352"/>
    </source>
</evidence>
<evidence type="ECO:0000256" key="3">
    <source>
        <dbReference type="ARBA" id="ARBA00023002"/>
    </source>
</evidence>
<dbReference type="CDD" id="cd03018">
    <property type="entry name" value="PRX_AhpE_like"/>
    <property type="match status" value="1"/>
</dbReference>
<evidence type="ECO:0000313" key="7">
    <source>
        <dbReference type="EMBL" id="KPL89599.1"/>
    </source>
</evidence>
<dbReference type="AlphaFoldDB" id="A0A0P6XYA9"/>
<sequence>MTMIQPGEMAPDFALPDQDKNVHKLSDYRGKPVVLLFYPLDFSPVCSNEMACFRDALSVFNDLDAQVFGISVDSVWAHKAFAAQQGIEFPLLADFHPKGDVCKKYGVYLEDKGICDRVVVVIDPEGRVSEVIHVGIPNVPDVEQVAEAVKKAAAATA</sequence>
<dbReference type="PANTHER" id="PTHR43110">
    <property type="entry name" value="THIOL PEROXIDASE"/>
    <property type="match status" value="1"/>
</dbReference>
<dbReference type="Gene3D" id="3.40.30.10">
    <property type="entry name" value="Glutaredoxin"/>
    <property type="match status" value="1"/>
</dbReference>
<dbReference type="EMBL" id="LGKN01000003">
    <property type="protein sequence ID" value="KPL89599.1"/>
    <property type="molecule type" value="Genomic_DNA"/>
</dbReference>
<evidence type="ECO:0000313" key="8">
    <source>
        <dbReference type="Proteomes" id="UP000050502"/>
    </source>
</evidence>
<dbReference type="GO" id="GO:0004601">
    <property type="term" value="F:peroxidase activity"/>
    <property type="evidence" value="ECO:0007669"/>
    <property type="project" value="UniProtKB-KW"/>
</dbReference>
<comment type="caution">
    <text evidence="7">The sequence shown here is derived from an EMBL/GenBank/DDBJ whole genome shotgun (WGS) entry which is preliminary data.</text>
</comment>
<reference evidence="7 8" key="1">
    <citation type="submission" date="2015-07" db="EMBL/GenBank/DDBJ databases">
        <title>Whole genome sequence of Ardenticatena maritima DSM 23922.</title>
        <authorList>
            <person name="Hemp J."/>
            <person name="Ward L.M."/>
            <person name="Pace L.A."/>
            <person name="Fischer W.W."/>
        </authorList>
    </citation>
    <scope>NUCLEOTIDE SEQUENCE [LARGE SCALE GENOMIC DNA]</scope>
    <source>
        <strain evidence="7 8">110S</strain>
    </source>
</reference>
<dbReference type="InterPro" id="IPR000866">
    <property type="entry name" value="AhpC/TSA"/>
</dbReference>
<dbReference type="InterPro" id="IPR050455">
    <property type="entry name" value="Tpx_Peroxidase_subfamily"/>
</dbReference>
<dbReference type="InterPro" id="IPR013766">
    <property type="entry name" value="Thioredoxin_domain"/>
</dbReference>
<feature type="active site" description="Cysteine sulfenic acid (-SOH) intermediate; for peroxidase activity" evidence="5">
    <location>
        <position position="46"/>
    </location>
</feature>
<dbReference type="PIRSF" id="PIRSF000239">
    <property type="entry name" value="AHPC"/>
    <property type="match status" value="1"/>
</dbReference>